<protein>
    <recommendedName>
        <fullName evidence="5">GAR domain-containing protein</fullName>
    </recommendedName>
</protein>
<keyword evidence="2" id="KW-0963">Cytoplasm</keyword>
<accession>A0A7S3I3R1</accession>
<dbReference type="EMBL" id="HBIE01022933">
    <property type="protein sequence ID" value="CAE0312054.1"/>
    <property type="molecule type" value="Transcribed_RNA"/>
</dbReference>
<dbReference type="InterPro" id="IPR003108">
    <property type="entry name" value="GAR_dom"/>
</dbReference>
<dbReference type="Gene3D" id="3.30.920.20">
    <property type="entry name" value="Gas2-like domain"/>
    <property type="match status" value="1"/>
</dbReference>
<name>A0A7S3I3R1_9SPIT</name>
<keyword evidence="3" id="KW-0206">Cytoskeleton</keyword>
<dbReference type="Pfam" id="PF02187">
    <property type="entry name" value="GAS2"/>
    <property type="match status" value="1"/>
</dbReference>
<feature type="compositionally biased region" description="Polar residues" evidence="4">
    <location>
        <begin position="147"/>
        <end position="156"/>
    </location>
</feature>
<dbReference type="AlphaFoldDB" id="A0A7S3I3R1"/>
<evidence type="ECO:0000256" key="3">
    <source>
        <dbReference type="ARBA" id="ARBA00023212"/>
    </source>
</evidence>
<evidence type="ECO:0000313" key="6">
    <source>
        <dbReference type="EMBL" id="CAE0312054.1"/>
    </source>
</evidence>
<feature type="region of interest" description="Disordered" evidence="4">
    <location>
        <begin position="112"/>
        <end position="156"/>
    </location>
</feature>
<proteinExistence type="predicted"/>
<organism evidence="6">
    <name type="scientific">Favella ehrenbergii</name>
    <dbReference type="NCBI Taxonomy" id="182087"/>
    <lineage>
        <taxon>Eukaryota</taxon>
        <taxon>Sar</taxon>
        <taxon>Alveolata</taxon>
        <taxon>Ciliophora</taxon>
        <taxon>Intramacronucleata</taxon>
        <taxon>Spirotrichea</taxon>
        <taxon>Choreotrichia</taxon>
        <taxon>Tintinnida</taxon>
        <taxon>Xystonellidae</taxon>
        <taxon>Favella</taxon>
    </lineage>
</organism>
<gene>
    <name evidence="6" type="ORF">FEHR0123_LOCUS6975</name>
</gene>
<dbReference type="InterPro" id="IPR036534">
    <property type="entry name" value="GAR_dom_sf"/>
</dbReference>
<dbReference type="GO" id="GO:0005856">
    <property type="term" value="C:cytoskeleton"/>
    <property type="evidence" value="ECO:0007669"/>
    <property type="project" value="UniProtKB-SubCell"/>
</dbReference>
<reference evidence="6" key="1">
    <citation type="submission" date="2021-01" db="EMBL/GenBank/DDBJ databases">
        <authorList>
            <person name="Corre E."/>
            <person name="Pelletier E."/>
            <person name="Niang G."/>
            <person name="Scheremetjew M."/>
            <person name="Finn R."/>
            <person name="Kale V."/>
            <person name="Holt S."/>
            <person name="Cochrane G."/>
            <person name="Meng A."/>
            <person name="Brown T."/>
            <person name="Cohen L."/>
        </authorList>
    </citation>
    <scope>NUCLEOTIDE SEQUENCE</scope>
    <source>
        <strain evidence="6">Fehren 1</strain>
    </source>
</reference>
<evidence type="ECO:0000259" key="5">
    <source>
        <dbReference type="PROSITE" id="PS51460"/>
    </source>
</evidence>
<dbReference type="SUPFAM" id="SSF143575">
    <property type="entry name" value="GAS2 domain-like"/>
    <property type="match status" value="1"/>
</dbReference>
<sequence>MKVTTVRPRKYRAMKGDSVDEMLANVLNIKNCEIPISRIGDGWYMFGSKKIYAKIMNNKLVCRVGGGFSNMEDFIRDYAESERLKLERMDPAEIEALHSKNMDKHMIKTVPLTGRAGSPKGAGAAKGSPKAGGGTSVYMGSPRMRRNNSGSLKKLP</sequence>
<feature type="compositionally biased region" description="Low complexity" evidence="4">
    <location>
        <begin position="116"/>
        <end position="129"/>
    </location>
</feature>
<dbReference type="GO" id="GO:0008017">
    <property type="term" value="F:microtubule binding"/>
    <property type="evidence" value="ECO:0007669"/>
    <property type="project" value="InterPro"/>
</dbReference>
<evidence type="ECO:0000256" key="1">
    <source>
        <dbReference type="ARBA" id="ARBA00004245"/>
    </source>
</evidence>
<dbReference type="PROSITE" id="PS51460">
    <property type="entry name" value="GAR"/>
    <property type="match status" value="1"/>
</dbReference>
<feature type="domain" description="GAR" evidence="5">
    <location>
        <begin position="10"/>
        <end position="82"/>
    </location>
</feature>
<evidence type="ECO:0000256" key="4">
    <source>
        <dbReference type="SAM" id="MobiDB-lite"/>
    </source>
</evidence>
<evidence type="ECO:0000256" key="2">
    <source>
        <dbReference type="ARBA" id="ARBA00022490"/>
    </source>
</evidence>
<comment type="subcellular location">
    <subcellularLocation>
        <location evidence="1">Cytoplasm</location>
        <location evidence="1">Cytoskeleton</location>
    </subcellularLocation>
</comment>